<keyword evidence="3" id="KW-1185">Reference proteome</keyword>
<evidence type="ECO:0000313" key="2">
    <source>
        <dbReference type="EMBL" id="KAG7355315.1"/>
    </source>
</evidence>
<evidence type="ECO:0000256" key="1">
    <source>
        <dbReference type="SAM" id="MobiDB-lite"/>
    </source>
</evidence>
<feature type="compositionally biased region" description="Polar residues" evidence="1">
    <location>
        <begin position="130"/>
        <end position="148"/>
    </location>
</feature>
<feature type="compositionally biased region" description="Acidic residues" evidence="1">
    <location>
        <begin position="170"/>
        <end position="179"/>
    </location>
</feature>
<comment type="caution">
    <text evidence="2">The sequence shown here is derived from an EMBL/GenBank/DDBJ whole genome shotgun (WGS) entry which is preliminary data.</text>
</comment>
<reference evidence="2" key="1">
    <citation type="journal article" date="2021" name="Sci. Rep.">
        <title>Diploid genomic architecture of Nitzschia inconspicua, an elite biomass production diatom.</title>
        <authorList>
            <person name="Oliver A."/>
            <person name="Podell S."/>
            <person name="Pinowska A."/>
            <person name="Traller J.C."/>
            <person name="Smith S.R."/>
            <person name="McClure R."/>
            <person name="Beliaev A."/>
            <person name="Bohutskyi P."/>
            <person name="Hill E.A."/>
            <person name="Rabines A."/>
            <person name="Zheng H."/>
            <person name="Allen L.Z."/>
            <person name="Kuo A."/>
            <person name="Grigoriev I.V."/>
            <person name="Allen A.E."/>
            <person name="Hazlebeck D."/>
            <person name="Allen E.E."/>
        </authorList>
    </citation>
    <scope>NUCLEOTIDE SEQUENCE</scope>
    <source>
        <strain evidence="2">Hildebrandi</strain>
    </source>
</reference>
<proteinExistence type="predicted"/>
<reference evidence="2" key="2">
    <citation type="submission" date="2021-04" db="EMBL/GenBank/DDBJ databases">
        <authorList>
            <person name="Podell S."/>
        </authorList>
    </citation>
    <scope>NUCLEOTIDE SEQUENCE</scope>
    <source>
        <strain evidence="2">Hildebrandi</strain>
    </source>
</reference>
<gene>
    <name evidence="2" type="ORF">IV203_004671</name>
</gene>
<feature type="compositionally biased region" description="Low complexity" evidence="1">
    <location>
        <begin position="157"/>
        <end position="169"/>
    </location>
</feature>
<protein>
    <recommendedName>
        <fullName evidence="4">PDZ domain-containing protein</fullName>
    </recommendedName>
</protein>
<feature type="region of interest" description="Disordered" evidence="1">
    <location>
        <begin position="99"/>
        <end position="179"/>
    </location>
</feature>
<name>A0A9K3PPK3_9STRA</name>
<dbReference type="EMBL" id="JAGRRH010000016">
    <property type="protein sequence ID" value="KAG7355315.1"/>
    <property type="molecule type" value="Genomic_DNA"/>
</dbReference>
<dbReference type="AlphaFoldDB" id="A0A9K3PPK3"/>
<dbReference type="Proteomes" id="UP000693970">
    <property type="component" value="Unassembled WGS sequence"/>
</dbReference>
<evidence type="ECO:0008006" key="4">
    <source>
        <dbReference type="Google" id="ProtNLM"/>
    </source>
</evidence>
<sequence>MPRHSDVSRLRPGDIVTCRVTRAHQYQEIGLQVKESISGDPKKYFIHHVSGLCDNIPVQVGDELLELNEIHVRDYNDLEHIQQILEDEKTVALVVRRTNAEKEDETAAAMKTPSARSIGSAAGRRRISTPPGSTDTSSRPKIVTPTSKISDRYLLQEESPTSSGSSGSGTDEDNEDDYDHFDYERPKLLRKESYDGSSVASELFRPGSAAQLDNMVDTQRAKLQNQTVFIMHSSSKHPGNFECELEDGSRIEVSERNLKPISEEEEFSYQPYVPGSNRSFAANLIEPGDLMKIRGLKKQVKMNGTLVEILRPAQEHSGRWECVVCDDPDRIIAVMSENLRHIM</sequence>
<evidence type="ECO:0000313" key="3">
    <source>
        <dbReference type="Proteomes" id="UP000693970"/>
    </source>
</evidence>
<organism evidence="2 3">
    <name type="scientific">Nitzschia inconspicua</name>
    <dbReference type="NCBI Taxonomy" id="303405"/>
    <lineage>
        <taxon>Eukaryota</taxon>
        <taxon>Sar</taxon>
        <taxon>Stramenopiles</taxon>
        <taxon>Ochrophyta</taxon>
        <taxon>Bacillariophyta</taxon>
        <taxon>Bacillariophyceae</taxon>
        <taxon>Bacillariophycidae</taxon>
        <taxon>Bacillariales</taxon>
        <taxon>Bacillariaceae</taxon>
        <taxon>Nitzschia</taxon>
    </lineage>
</organism>
<accession>A0A9K3PPK3</accession>